<gene>
    <name evidence="1" type="ORF">IM720_09715</name>
</gene>
<dbReference type="EMBL" id="CP063233">
    <property type="protein sequence ID" value="QOU06981.1"/>
    <property type="molecule type" value="Genomic_DNA"/>
</dbReference>
<name>A0A7M2JBA6_PSEFL</name>
<protein>
    <submittedName>
        <fullName evidence="1">Uncharacterized protein</fullName>
    </submittedName>
</protein>
<dbReference type="RefSeq" id="WP_155766384.1">
    <property type="nucleotide sequence ID" value="NZ_CP015637.1"/>
</dbReference>
<reference evidence="1 2" key="1">
    <citation type="submission" date="2020-10" db="EMBL/GenBank/DDBJ databases">
        <title>Complete genome sequence of a novel Pseudomonas fluorescens strain isolated from the flower of kumarahou (Pomaderris kumeraho).</title>
        <authorList>
            <person name="Summers M.C."/>
            <person name="Nowak V."/>
            <person name="Fairhurst M.J."/>
            <person name="Owen J.G."/>
            <person name="Gerth M.L."/>
            <person name="Patrick W.M."/>
        </authorList>
    </citation>
    <scope>NUCLEOTIDE SEQUENCE [LARGE SCALE GENOMIC DNA]</scope>
    <source>
        <strain evidence="1 2">KF1</strain>
    </source>
</reference>
<dbReference type="AlphaFoldDB" id="A0A7M2JBA6"/>
<evidence type="ECO:0000313" key="1">
    <source>
        <dbReference type="EMBL" id="QOU06981.1"/>
    </source>
</evidence>
<accession>A0A7M2JBA6</accession>
<dbReference type="Proteomes" id="UP000593833">
    <property type="component" value="Chromosome"/>
</dbReference>
<sequence length="96" mass="11147">MPVRLTERFYKALEGQVSYEERDTLLSENSQRPLKRTLGRTANSCYQNEVNPHYLLWLRVMSPERISPIQSKHAFDFCEFPNALRLPGGDVEGDCE</sequence>
<organism evidence="1 2">
    <name type="scientific">Pseudomonas fluorescens</name>
    <dbReference type="NCBI Taxonomy" id="294"/>
    <lineage>
        <taxon>Bacteria</taxon>
        <taxon>Pseudomonadati</taxon>
        <taxon>Pseudomonadota</taxon>
        <taxon>Gammaproteobacteria</taxon>
        <taxon>Pseudomonadales</taxon>
        <taxon>Pseudomonadaceae</taxon>
        <taxon>Pseudomonas</taxon>
    </lineage>
</organism>
<evidence type="ECO:0000313" key="2">
    <source>
        <dbReference type="Proteomes" id="UP000593833"/>
    </source>
</evidence>
<proteinExistence type="predicted"/>